<dbReference type="AlphaFoldDB" id="A0A2U3AH41"/>
<comment type="caution">
    <text evidence="1">The sequence shown here is derived from an EMBL/GenBank/DDBJ whole genome shotgun (WGS) entry which is preliminary data.</text>
</comment>
<gene>
    <name evidence="1" type="ORF">DEX24_15525</name>
</gene>
<sequence length="58" mass="6824">MKPNCFSCKYFMVTWQPQMPRACKAYGFKTREIPSNVVKRSSGMDCLKYEEKQKGPIR</sequence>
<dbReference type="OrthoDB" id="9807346at2"/>
<evidence type="ECO:0000313" key="2">
    <source>
        <dbReference type="Proteomes" id="UP000245938"/>
    </source>
</evidence>
<protein>
    <submittedName>
        <fullName evidence="1">Uracil-DNA glycosylase</fullName>
    </submittedName>
</protein>
<dbReference type="Proteomes" id="UP000245938">
    <property type="component" value="Unassembled WGS sequence"/>
</dbReference>
<proteinExistence type="predicted"/>
<keyword evidence="2" id="KW-1185">Reference proteome</keyword>
<accession>A0A2U3AH41</accession>
<organism evidence="1 2">
    <name type="scientific">Kurthia sibirica</name>
    <dbReference type="NCBI Taxonomy" id="202750"/>
    <lineage>
        <taxon>Bacteria</taxon>
        <taxon>Bacillati</taxon>
        <taxon>Bacillota</taxon>
        <taxon>Bacilli</taxon>
        <taxon>Bacillales</taxon>
        <taxon>Caryophanaceae</taxon>
        <taxon>Kurthia</taxon>
    </lineage>
</organism>
<name>A0A2U3AH41_9BACL</name>
<dbReference type="EMBL" id="QFVR01000030">
    <property type="protein sequence ID" value="PWI23876.1"/>
    <property type="molecule type" value="Genomic_DNA"/>
</dbReference>
<dbReference type="RefSeq" id="WP_109307306.1">
    <property type="nucleotide sequence ID" value="NZ_BJUF01000047.1"/>
</dbReference>
<evidence type="ECO:0000313" key="1">
    <source>
        <dbReference type="EMBL" id="PWI23876.1"/>
    </source>
</evidence>
<reference evidence="1 2" key="1">
    <citation type="submission" date="2018-05" db="EMBL/GenBank/DDBJ databases">
        <title>Kurthia sibirica genome sequence.</title>
        <authorList>
            <person name="Maclea K.S."/>
            <person name="Goen A.E."/>
        </authorList>
    </citation>
    <scope>NUCLEOTIDE SEQUENCE [LARGE SCALE GENOMIC DNA]</scope>
    <source>
        <strain evidence="1 2">ATCC 49154</strain>
    </source>
</reference>